<protein>
    <recommendedName>
        <fullName evidence="4">RING-type domain-containing protein</fullName>
    </recommendedName>
</protein>
<dbReference type="Proteomes" id="UP000000709">
    <property type="component" value="Unassembled WGS sequence"/>
</dbReference>
<feature type="transmembrane region" description="Helical" evidence="1">
    <location>
        <begin position="242"/>
        <end position="271"/>
    </location>
</feature>
<dbReference type="OMA" id="CFALCED"/>
<dbReference type="Gene3D" id="3.30.40.10">
    <property type="entry name" value="Zinc/RING finger domain, C3HC4 (zinc finger)"/>
    <property type="match status" value="1"/>
</dbReference>
<keyword evidence="3" id="KW-1185">Reference proteome</keyword>
<proteinExistence type="predicted"/>
<dbReference type="EMBL" id="GL996500">
    <property type="protein sequence ID" value="EGW33923.1"/>
    <property type="molecule type" value="Genomic_DNA"/>
</dbReference>
<dbReference type="GO" id="GO:0016567">
    <property type="term" value="P:protein ubiquitination"/>
    <property type="evidence" value="ECO:0007669"/>
    <property type="project" value="TreeGrafter"/>
</dbReference>
<evidence type="ECO:0000313" key="2">
    <source>
        <dbReference type="EMBL" id="EGW33923.1"/>
    </source>
</evidence>
<dbReference type="AlphaFoldDB" id="G3AJM2"/>
<keyword evidence="1" id="KW-0812">Transmembrane</keyword>
<dbReference type="CDD" id="cd16616">
    <property type="entry name" value="mRING-HC-C4C4_Asi1p-like"/>
    <property type="match status" value="1"/>
</dbReference>
<feature type="transmembrane region" description="Helical" evidence="1">
    <location>
        <begin position="46"/>
        <end position="64"/>
    </location>
</feature>
<name>G3AJM2_SPAPN</name>
<dbReference type="KEGG" id="spaa:SPAPADRAFT_135096"/>
<evidence type="ECO:0008006" key="4">
    <source>
        <dbReference type="Google" id="ProtNLM"/>
    </source>
</evidence>
<dbReference type="Pfam" id="PF13920">
    <property type="entry name" value="zf-C3HC4_3"/>
    <property type="match status" value="1"/>
</dbReference>
<dbReference type="InterPro" id="IPR013083">
    <property type="entry name" value="Znf_RING/FYVE/PHD"/>
</dbReference>
<dbReference type="HOGENOM" id="CLU_026112_0_0_1"/>
<dbReference type="OrthoDB" id="66726at2759"/>
<organism evidence="3">
    <name type="scientific">Spathaspora passalidarum (strain NRRL Y-27907 / 11-Y1)</name>
    <dbReference type="NCBI Taxonomy" id="619300"/>
    <lineage>
        <taxon>Eukaryota</taxon>
        <taxon>Fungi</taxon>
        <taxon>Dikarya</taxon>
        <taxon>Ascomycota</taxon>
        <taxon>Saccharomycotina</taxon>
        <taxon>Pichiomycetes</taxon>
        <taxon>Debaryomycetaceae</taxon>
        <taxon>Spathaspora</taxon>
    </lineage>
</organism>
<feature type="transmembrane region" description="Helical" evidence="1">
    <location>
        <begin position="187"/>
        <end position="207"/>
    </location>
</feature>
<keyword evidence="1" id="KW-1133">Transmembrane helix</keyword>
<accession>G3AJM2</accession>
<keyword evidence="1" id="KW-0472">Membrane</keyword>
<dbReference type="FunCoup" id="G3AJM2">
    <property type="interactions" value="26"/>
</dbReference>
<dbReference type="GO" id="GO:0061630">
    <property type="term" value="F:ubiquitin protein ligase activity"/>
    <property type="evidence" value="ECO:0007669"/>
    <property type="project" value="TreeGrafter"/>
</dbReference>
<dbReference type="PANTHER" id="PTHR22696">
    <property type="entry name" value="E3 UBIQUITIN-PROTEIN LIGASE RNF26"/>
    <property type="match status" value="1"/>
</dbReference>
<dbReference type="PANTHER" id="PTHR22696:SF1">
    <property type="entry name" value="E3 UBIQUITIN-PROTEIN LIGASE RNF26"/>
    <property type="match status" value="1"/>
</dbReference>
<dbReference type="eggNOG" id="ENOG502S2K4">
    <property type="taxonomic scope" value="Eukaryota"/>
</dbReference>
<dbReference type="InParanoid" id="G3AJM2"/>
<gene>
    <name evidence="2" type="ORF">SPAPADRAFT_135096</name>
</gene>
<dbReference type="RefSeq" id="XP_007373507.1">
    <property type="nucleotide sequence ID" value="XM_007373445.1"/>
</dbReference>
<dbReference type="GeneID" id="18869866"/>
<reference evidence="2 3" key="1">
    <citation type="journal article" date="2011" name="Proc. Natl. Acad. Sci. U.S.A.">
        <title>Comparative genomics of xylose-fermenting fungi for enhanced biofuel production.</title>
        <authorList>
            <person name="Wohlbach D.J."/>
            <person name="Kuo A."/>
            <person name="Sato T.K."/>
            <person name="Potts K.M."/>
            <person name="Salamov A.A."/>
            <person name="LaButti K.M."/>
            <person name="Sun H."/>
            <person name="Clum A."/>
            <person name="Pangilinan J.L."/>
            <person name="Lindquist E.A."/>
            <person name="Lucas S."/>
            <person name="Lapidus A."/>
            <person name="Jin M."/>
            <person name="Gunawan C."/>
            <person name="Balan V."/>
            <person name="Dale B.E."/>
            <person name="Jeffries T.W."/>
            <person name="Zinkel R."/>
            <person name="Barry K.W."/>
            <person name="Grigoriev I.V."/>
            <person name="Gasch A.P."/>
        </authorList>
    </citation>
    <scope>NUCLEOTIDE SEQUENCE [LARGE SCALE GENOMIC DNA]</scope>
    <source>
        <strain evidence="3">NRRL Y-27907 / 11-Y1</strain>
    </source>
</reference>
<evidence type="ECO:0000313" key="3">
    <source>
        <dbReference type="Proteomes" id="UP000000709"/>
    </source>
</evidence>
<evidence type="ECO:0000256" key="1">
    <source>
        <dbReference type="SAM" id="Phobius"/>
    </source>
</evidence>
<dbReference type="GO" id="GO:0006511">
    <property type="term" value="P:ubiquitin-dependent protein catabolic process"/>
    <property type="evidence" value="ECO:0007669"/>
    <property type="project" value="TreeGrafter"/>
</dbReference>
<feature type="transmembrane region" description="Helical" evidence="1">
    <location>
        <begin position="213"/>
        <end position="230"/>
    </location>
</feature>
<sequence>MALILNRTLVLASINTSYTQQLAINRNRMGITGDNYKHSAALLKKLTIICFRIAVLVSLCYNGYNVLVTLNLLNHTSTPDLAWLYTRLLPDKYFGYNVDYYADSKYMKTPSSQVMIGPTSDMYWPIFLNFCWSSFTETLIAAIQGKKPYTETGITIFEHSLAFQEFSSNGAFFFTNSKYHKRPTEQVLLATLFSIFNHLNIHIGALINNNKYRLIPSTIIGMAFLTYFISTFSQWKVLQFPFILILTFTPQVLILGIIFISFTIFIIAIMINGFELKGLNYASFFLHELNEEEDEDTLSLNINLNDDFYTALLNVGILAITSAGKSSYITELSLITVDNDTWIERSLWQQLKQKLTRNNIRNVKSRDLVQYLRDNQISGYANLISQPSSRLITGTPYSDAVEVNNTSQEQSVWRRRIEFMKVMIIDAWQLIYGLLVDSFLLDYLPGLFRKRQLNHEETNEEFEKRKQRIPQFLQKYVTRRVSERSTAISTDLIPEDELTSRLLIGDRELSEVDNSGDYIDEPDEISDSEYESDEEIEEIIPEDTPTSIYDLFTFEDFNEIITSPNTLLVLQQHMQYSGNGPLTRSHYRDLHPTTQLPNSMNNDATKLIELIIEKRANKSHIPNNELLSRLECVICQTNIREIITWPCKCFAICENCRLSLVSKGIEGCVCCRREVEGVSKVFIP</sequence>